<accession>A0A8X8FUS5</accession>
<evidence type="ECO:0000313" key="3">
    <source>
        <dbReference type="Proteomes" id="UP000636938"/>
    </source>
</evidence>
<dbReference type="NCBIfam" id="TIGR02099">
    <property type="entry name" value="YhdP family protein"/>
    <property type="match status" value="1"/>
</dbReference>
<proteinExistence type="predicted"/>
<dbReference type="PANTHER" id="PTHR38690">
    <property type="entry name" value="PROTEASE-RELATED"/>
    <property type="match status" value="1"/>
</dbReference>
<sequence>MSAPPRLRLRRIRRLALYASAIALVAVALLVGTFSQLLPLAERHPEQIAAWLTARAGQPVRFDDLKAQWTRRGPLLQLDGLRIGAGDGLRVGQAEVQVAMYAGLLPGRSLTELRLRGLALTLQRADDGRWSVRGLPSRPGSDPLEALRRLGELQVERGRLTVDAPSLGLQATLSRLDVRLRVNGDRLRVGVRAWAREDALPLSAVLDVDRRHGNGEAWLGGDPVDLQAWSSLLSGAGVKVLQGRGELNAWVALRDFRPVMVTTDSDLTALHLAGAPTAHVARPTLDVERLQMRARWRYSEGGWRAQAPLLRVRADGREQVLDDLLVGAGQHMALIADNVDGNVLLRALALTDRVDAGLRDWLYRAHPQVRVRSLQARGERNGPLWVQGDLETLAFSSVDGGPGLAGVGGRFQGDAEGFSLQLQPQQQLQFDWPKGFGVRHDVRLAGEVVGWHDEAGGWRIGTPALRVQGTDYAADVRGGLWFQGDGTRPWMQLAAKIDDVPMTAAKRFWIRSKMSANARAWLDTALQSGRVRNGIGLVTGDLDDWPFDRNNGRFEATGHIEDGTIRFQKTWPDMTQVDADIAFIGPGFSLKGRGDLAGVNVDAMEAGIEDFGQTPLYVRAQSRSEASRLLAMLRRSPLHGQYGDTLDALSASGPANVDFDLLQPLHPGQPGHLQGSVALDGVKLSDKRYALDFEDVRGSAKYAGGGFGADNLSVRHLGAPGTLSLRAGGFVRDPQLAFESELDANLDAGTLLDRAPEMAWLKPYIEGRSDWKIGVDMPKAVAAAPSAGGGTAAPTPPARLHLQSNLVGTTLSLPAPLDKPAAEALDTRVAAQLPMGDGRIDVAFGERLALAARTHQGQTGVQVTLGSARVDRDPPASGLAVNGRSGSLDALEWISLARGSAGDGKDDGTPSDPMPLRSVDVQVAQLLLIGGVFEQTRLQLRPTAQHLDVRLDGPSLAGQLQVPNASGATISGALQRVHWKSLPGPAQPRPRDGAPIVMPDGEVMAARVQASANDTDPAAIPPLSLDIADLQFGKINLGQAVVRTQPVANGLRVQQLDFRSPKQAIDVRGSWLGKGPAARTDLTAQVRSEDLGDLLRDLDYGGQLRGGQGSIDLQAGWAGGPSDFQLGNLQGSMKVDARNGQLLELEPGAGRVLGLLSITQLPRRLMLDFRDFFSKGFAFNQIAGTLAFADGSATTDKVMIEGPAANIRIRGRTDLRAQQFDQTIDVNPRSGNLLTVVGAVAGGPVGAALGAATNAVLSKPLGEIGAKTYRVTGPWKEPKVEVVERDASVPPPPKPTAR</sequence>
<protein>
    <submittedName>
        <fullName evidence="2">TIGR02099 family protein</fullName>
    </submittedName>
</protein>
<dbReference type="Pfam" id="PF13116">
    <property type="entry name" value="YhdP"/>
    <property type="match status" value="1"/>
</dbReference>
<name>A0A8X8FUS5_9GAMM</name>
<feature type="domain" description="YhdP central" evidence="1">
    <location>
        <begin position="9"/>
        <end position="1280"/>
    </location>
</feature>
<organism evidence="2 3">
    <name type="scientific">Stenotrophomonas lacuserhaii</name>
    <dbReference type="NCBI Taxonomy" id="2760084"/>
    <lineage>
        <taxon>Bacteria</taxon>
        <taxon>Pseudomonadati</taxon>
        <taxon>Pseudomonadota</taxon>
        <taxon>Gammaproteobacteria</taxon>
        <taxon>Lysobacterales</taxon>
        <taxon>Lysobacteraceae</taxon>
        <taxon>Stenotrophomonas</taxon>
    </lineage>
</organism>
<dbReference type="RefSeq" id="WP_191770427.1">
    <property type="nucleotide sequence ID" value="NZ_JACSQS010000006.1"/>
</dbReference>
<dbReference type="EMBL" id="JACSQS010000006">
    <property type="protein sequence ID" value="MBD7954201.1"/>
    <property type="molecule type" value="Genomic_DNA"/>
</dbReference>
<comment type="caution">
    <text evidence="2">The sequence shown here is derived from an EMBL/GenBank/DDBJ whole genome shotgun (WGS) entry which is preliminary data.</text>
</comment>
<gene>
    <name evidence="2" type="ORF">H9654_08270</name>
</gene>
<dbReference type="InterPro" id="IPR011836">
    <property type="entry name" value="YhdP"/>
</dbReference>
<keyword evidence="3" id="KW-1185">Reference proteome</keyword>
<dbReference type="InterPro" id="IPR025263">
    <property type="entry name" value="YhdP_central"/>
</dbReference>
<reference evidence="2 3" key="1">
    <citation type="submission" date="2020-08" db="EMBL/GenBank/DDBJ databases">
        <title>A Genomic Blueprint of the Chicken Gut Microbiome.</title>
        <authorList>
            <person name="Gilroy R."/>
            <person name="Ravi A."/>
            <person name="Getino M."/>
            <person name="Pursley I."/>
            <person name="Horton D.L."/>
            <person name="Alikhan N.-F."/>
            <person name="Baker D."/>
            <person name="Gharbi K."/>
            <person name="Hall N."/>
            <person name="Watson M."/>
            <person name="Adriaenssens E.M."/>
            <person name="Foster-Nyarko E."/>
            <person name="Jarju S."/>
            <person name="Secka A."/>
            <person name="Antonio M."/>
            <person name="Oren A."/>
            <person name="Chaudhuri R."/>
            <person name="La Ragione R.M."/>
            <person name="Hildebrand F."/>
            <person name="Pallen M.J."/>
        </authorList>
    </citation>
    <scope>NUCLEOTIDE SEQUENCE [LARGE SCALE GENOMIC DNA]</scope>
    <source>
        <strain evidence="2 3">Sa5BUN4</strain>
    </source>
</reference>
<evidence type="ECO:0000259" key="1">
    <source>
        <dbReference type="Pfam" id="PF13116"/>
    </source>
</evidence>
<dbReference type="PANTHER" id="PTHR38690:SF1">
    <property type="entry name" value="PROTEASE"/>
    <property type="match status" value="1"/>
</dbReference>
<dbReference type="Proteomes" id="UP000636938">
    <property type="component" value="Unassembled WGS sequence"/>
</dbReference>
<evidence type="ECO:0000313" key="2">
    <source>
        <dbReference type="EMBL" id="MBD7954201.1"/>
    </source>
</evidence>